<dbReference type="InterPro" id="IPR050275">
    <property type="entry name" value="PGM_Phosphatase"/>
</dbReference>
<dbReference type="Proteomes" id="UP000632154">
    <property type="component" value="Unassembled WGS sequence"/>
</dbReference>
<protein>
    <submittedName>
        <fullName evidence="1">Phosphoglycerate mutase</fullName>
    </submittedName>
</protein>
<dbReference type="InterPro" id="IPR029033">
    <property type="entry name" value="His_PPase_superfam"/>
</dbReference>
<dbReference type="InterPro" id="IPR013078">
    <property type="entry name" value="His_Pase_superF_clade-1"/>
</dbReference>
<dbReference type="EMBL" id="BNAL01000010">
    <property type="protein sequence ID" value="GHG00840.1"/>
    <property type="molecule type" value="Genomic_DNA"/>
</dbReference>
<sequence length="233" mass="24942">MNLLLIRHAQSANNLLYAETGGSEGRHADPPLTELGHAQAAALADFARTDATWQSVTHLYSSLMRRSVQTAAPLAQALGLSVQGLALAYEAGGLFERGEDRTPYAVPGRSHADLLADNPALLWPPELEAGAAWAGGFEEYAEDDSVLAARAARVVEALRAGHGEGDTVALVTHGHFTQFLLRHFIAHGNAYFRVVNTGTTLLTLPGPAAPAEWGPLVGWVNRSDHLRQEQVTQ</sequence>
<evidence type="ECO:0000313" key="1">
    <source>
        <dbReference type="EMBL" id="GHG00840.1"/>
    </source>
</evidence>
<reference evidence="2" key="1">
    <citation type="journal article" date="2019" name="Int. J. Syst. Evol. Microbiol.">
        <title>The Global Catalogue of Microorganisms (GCM) 10K type strain sequencing project: providing services to taxonomists for standard genome sequencing and annotation.</title>
        <authorList>
            <consortium name="The Broad Institute Genomics Platform"/>
            <consortium name="The Broad Institute Genome Sequencing Center for Infectious Disease"/>
            <person name="Wu L."/>
            <person name="Ma J."/>
        </authorList>
    </citation>
    <scope>NUCLEOTIDE SEQUENCE [LARGE SCALE GENOMIC DNA]</scope>
    <source>
        <strain evidence="2">CGMCC 1.18439</strain>
    </source>
</reference>
<dbReference type="RefSeq" id="WP_189642710.1">
    <property type="nucleotide sequence ID" value="NZ_BNAL01000010.1"/>
</dbReference>
<dbReference type="CDD" id="cd07067">
    <property type="entry name" value="HP_PGM_like"/>
    <property type="match status" value="1"/>
</dbReference>
<name>A0ABQ3K4T3_9DEIO</name>
<organism evidence="1 2">
    <name type="scientific">Deinococcus piscis</name>
    <dbReference type="NCBI Taxonomy" id="394230"/>
    <lineage>
        <taxon>Bacteria</taxon>
        <taxon>Thermotogati</taxon>
        <taxon>Deinococcota</taxon>
        <taxon>Deinococci</taxon>
        <taxon>Deinococcales</taxon>
        <taxon>Deinococcaceae</taxon>
        <taxon>Deinococcus</taxon>
    </lineage>
</organism>
<dbReference type="PANTHER" id="PTHR48100:SF1">
    <property type="entry name" value="HISTIDINE PHOSPHATASE FAMILY PROTEIN-RELATED"/>
    <property type="match status" value="1"/>
</dbReference>
<evidence type="ECO:0000313" key="2">
    <source>
        <dbReference type="Proteomes" id="UP000632154"/>
    </source>
</evidence>
<dbReference type="SMART" id="SM00855">
    <property type="entry name" value="PGAM"/>
    <property type="match status" value="1"/>
</dbReference>
<dbReference type="Pfam" id="PF00300">
    <property type="entry name" value="His_Phos_1"/>
    <property type="match status" value="1"/>
</dbReference>
<keyword evidence="2" id="KW-1185">Reference proteome</keyword>
<accession>A0ABQ3K4T3</accession>
<dbReference type="PANTHER" id="PTHR48100">
    <property type="entry name" value="BROAD-SPECIFICITY PHOSPHATASE YOR283W-RELATED"/>
    <property type="match status" value="1"/>
</dbReference>
<proteinExistence type="predicted"/>
<comment type="caution">
    <text evidence="1">The sequence shown here is derived from an EMBL/GenBank/DDBJ whole genome shotgun (WGS) entry which is preliminary data.</text>
</comment>
<dbReference type="SUPFAM" id="SSF53254">
    <property type="entry name" value="Phosphoglycerate mutase-like"/>
    <property type="match status" value="1"/>
</dbReference>
<gene>
    <name evidence="1" type="ORF">GCM10017783_11380</name>
</gene>
<dbReference type="Gene3D" id="3.40.50.1240">
    <property type="entry name" value="Phosphoglycerate mutase-like"/>
    <property type="match status" value="1"/>
</dbReference>